<feature type="region of interest" description="Disordered" evidence="1">
    <location>
        <begin position="26"/>
        <end position="63"/>
    </location>
</feature>
<dbReference type="EMBL" id="SPQU01000009">
    <property type="protein sequence ID" value="TFV37246.1"/>
    <property type="molecule type" value="Genomic_DNA"/>
</dbReference>
<dbReference type="Proteomes" id="UP000298225">
    <property type="component" value="Unassembled WGS sequence"/>
</dbReference>
<dbReference type="AlphaFoldDB" id="A0A4Y9L369"/>
<protein>
    <submittedName>
        <fullName evidence="2">Uncharacterized protein</fullName>
    </submittedName>
</protein>
<accession>A0A4Y9L369</accession>
<evidence type="ECO:0000313" key="2">
    <source>
        <dbReference type="EMBL" id="TFV37246.1"/>
    </source>
</evidence>
<gene>
    <name evidence="2" type="ORF">E4K66_21410</name>
</gene>
<feature type="compositionally biased region" description="Basic residues" evidence="1">
    <location>
        <begin position="77"/>
        <end position="89"/>
    </location>
</feature>
<sequence>MAVQLADDAALGPAALGLRLVRPCGFPGGGLGGRDRRRGGGRRRGRRRCGCRGRRRRQRHGRRTIGIFRRLGGRRGFARLRRGAGRRGQRSGSLSARR</sequence>
<proteinExistence type="predicted"/>
<reference evidence="2 3" key="1">
    <citation type="submission" date="2019-03" db="EMBL/GenBank/DDBJ databases">
        <title>Bradyrhizobium strains diversity isolated from Chamaecrista fasciculata.</title>
        <authorList>
            <person name="Urquiaga M.C.O."/>
            <person name="Hungria M."/>
            <person name="Delamuta J.R.M."/>
        </authorList>
    </citation>
    <scope>NUCLEOTIDE SEQUENCE [LARGE SCALE GENOMIC DNA]</scope>
    <source>
        <strain evidence="2 3">CNPSo 3424</strain>
    </source>
</reference>
<evidence type="ECO:0000313" key="3">
    <source>
        <dbReference type="Proteomes" id="UP000298225"/>
    </source>
</evidence>
<name>A0A4Y9L369_9BRAD</name>
<feature type="region of interest" description="Disordered" evidence="1">
    <location>
        <begin position="77"/>
        <end position="98"/>
    </location>
</feature>
<organism evidence="2 3">
    <name type="scientific">Bradyrhizobium frederickii</name>
    <dbReference type="NCBI Taxonomy" id="2560054"/>
    <lineage>
        <taxon>Bacteria</taxon>
        <taxon>Pseudomonadati</taxon>
        <taxon>Pseudomonadota</taxon>
        <taxon>Alphaproteobacteria</taxon>
        <taxon>Hyphomicrobiales</taxon>
        <taxon>Nitrobacteraceae</taxon>
        <taxon>Bradyrhizobium</taxon>
    </lineage>
</organism>
<keyword evidence="3" id="KW-1185">Reference proteome</keyword>
<comment type="caution">
    <text evidence="2">The sequence shown here is derived from an EMBL/GenBank/DDBJ whole genome shotgun (WGS) entry which is preliminary data.</text>
</comment>
<evidence type="ECO:0000256" key="1">
    <source>
        <dbReference type="SAM" id="MobiDB-lite"/>
    </source>
</evidence>
<feature type="compositionally biased region" description="Basic residues" evidence="1">
    <location>
        <begin position="35"/>
        <end position="63"/>
    </location>
</feature>